<dbReference type="EMBL" id="FNYY01000011">
    <property type="protein sequence ID" value="SEJ83634.1"/>
    <property type="molecule type" value="Genomic_DNA"/>
</dbReference>
<keyword evidence="9" id="KW-0732">Signal</keyword>
<evidence type="ECO:0000313" key="12">
    <source>
        <dbReference type="Proteomes" id="UP000182932"/>
    </source>
</evidence>
<keyword evidence="5 8" id="KW-1133">Transmembrane helix</keyword>
<evidence type="ECO:0000256" key="2">
    <source>
        <dbReference type="ARBA" id="ARBA00022475"/>
    </source>
</evidence>
<evidence type="ECO:0000256" key="8">
    <source>
        <dbReference type="SAM" id="Phobius"/>
    </source>
</evidence>
<keyword evidence="7" id="KW-0813">Transport</keyword>
<dbReference type="AlphaFoldDB" id="A0A975WBY1"/>
<reference evidence="11 12" key="1">
    <citation type="submission" date="2016-10" db="EMBL/GenBank/DDBJ databases">
        <authorList>
            <person name="Varghese N."/>
            <person name="Submissions S."/>
        </authorList>
    </citation>
    <scope>NUCLEOTIDE SEQUENCE [LARGE SCALE GENOMIC DNA]</scope>
    <source>
        <strain evidence="11 12">FF3</strain>
    </source>
</reference>
<evidence type="ECO:0000256" key="1">
    <source>
        <dbReference type="ARBA" id="ARBA00004429"/>
    </source>
</evidence>
<comment type="function">
    <text evidence="7">Part of the tripartite ATP-independent periplasmic (TRAP) transport system.</text>
</comment>
<protein>
    <submittedName>
        <fullName evidence="11">TRAP transporter, DctM subunit</fullName>
    </submittedName>
</protein>
<feature type="transmembrane region" description="Helical" evidence="8">
    <location>
        <begin position="154"/>
        <end position="175"/>
    </location>
</feature>
<dbReference type="GO" id="GO:0022857">
    <property type="term" value="F:transmembrane transporter activity"/>
    <property type="evidence" value="ECO:0007669"/>
    <property type="project" value="UniProtKB-UniRule"/>
</dbReference>
<sequence>MRGGLAHVNIVASVVFSGMSGSALADAAGIGTMQIKAMTDRGYPLDTAVGVTASSATLGPILPPSLPIIIFGMVTNVSVGALFLAGLLPGLLMTLLLMGMVFVLAWRKGWRTDMPFNGRAFGVSVLEIGLVVSFPVAIYVLISLGLNANLSIGLSLGVLLLLDVIFSFSAVLALLTPVLRIGGMTLGWFTPTEAAVAAVIWSLFLGLIRYRALSAKTLSRSVMDTIETTASVLFIVAAASVFAWLLTISQATQMLSESLSTLTDNRYVFLLLVNLMLLVVGAFLDTTAAITILGPVLIPMAAGYDVHPVQLGIIFTLNLMIGLLTPPVGMILFVMARISRLSIEQVSLAVLPWLIPLIIALAIITLVPAVTLWLPQYLGLVR</sequence>
<keyword evidence="12" id="KW-1185">Reference proteome</keyword>
<dbReference type="PANTHER" id="PTHR33362">
    <property type="entry name" value="SIALIC ACID TRAP TRANSPORTER PERMEASE PROTEIN SIAT-RELATED"/>
    <property type="match status" value="1"/>
</dbReference>
<feature type="transmembrane region" description="Helical" evidence="8">
    <location>
        <begin position="313"/>
        <end position="336"/>
    </location>
</feature>
<dbReference type="PIRSF" id="PIRSF006066">
    <property type="entry name" value="HI0050"/>
    <property type="match status" value="1"/>
</dbReference>
<evidence type="ECO:0000259" key="10">
    <source>
        <dbReference type="Pfam" id="PF06808"/>
    </source>
</evidence>
<dbReference type="PANTHER" id="PTHR33362:SF3">
    <property type="entry name" value="SIALIC ACID TRAP TRANSPORTER PERMEASE PROTEIN SIAT"/>
    <property type="match status" value="1"/>
</dbReference>
<feature type="transmembrane region" description="Helical" evidence="8">
    <location>
        <begin position="118"/>
        <end position="142"/>
    </location>
</feature>
<feature type="signal peptide" evidence="9">
    <location>
        <begin position="1"/>
        <end position="27"/>
    </location>
</feature>
<dbReference type="InterPro" id="IPR004681">
    <property type="entry name" value="TRAP_DctM"/>
</dbReference>
<keyword evidence="4 8" id="KW-0812">Transmembrane</keyword>
<evidence type="ECO:0000256" key="9">
    <source>
        <dbReference type="SAM" id="SignalP"/>
    </source>
</evidence>
<feature type="transmembrane region" description="Helical" evidence="8">
    <location>
        <begin position="81"/>
        <end position="106"/>
    </location>
</feature>
<keyword evidence="3 7" id="KW-0997">Cell inner membrane</keyword>
<feature type="domain" description="TRAP C4-dicarboxylate transport system permease DctM subunit" evidence="10">
    <location>
        <begin position="1"/>
        <end position="369"/>
    </location>
</feature>
<comment type="caution">
    <text evidence="11">The sequence shown here is derived from an EMBL/GenBank/DDBJ whole genome shotgun (WGS) entry which is preliminary data.</text>
</comment>
<organism evidence="11 12">
    <name type="scientific">Marinovum algicola</name>
    <dbReference type="NCBI Taxonomy" id="42444"/>
    <lineage>
        <taxon>Bacteria</taxon>
        <taxon>Pseudomonadati</taxon>
        <taxon>Pseudomonadota</taxon>
        <taxon>Alphaproteobacteria</taxon>
        <taxon>Rhodobacterales</taxon>
        <taxon>Roseobacteraceae</taxon>
        <taxon>Marinovum</taxon>
    </lineage>
</organism>
<keyword evidence="2" id="KW-1003">Cell membrane</keyword>
<proteinExistence type="predicted"/>
<evidence type="ECO:0000256" key="5">
    <source>
        <dbReference type="ARBA" id="ARBA00022989"/>
    </source>
</evidence>
<evidence type="ECO:0000256" key="7">
    <source>
        <dbReference type="RuleBase" id="RU369079"/>
    </source>
</evidence>
<feature type="transmembrane region" description="Helical" evidence="8">
    <location>
        <begin position="187"/>
        <end position="208"/>
    </location>
</feature>
<feature type="chain" id="PRO_5037708918" evidence="9">
    <location>
        <begin position="28"/>
        <end position="382"/>
    </location>
</feature>
<dbReference type="GO" id="GO:0005886">
    <property type="term" value="C:plasma membrane"/>
    <property type="evidence" value="ECO:0007669"/>
    <property type="project" value="UniProtKB-SubCell"/>
</dbReference>
<name>A0A975WBY1_9RHOB</name>
<evidence type="ECO:0000256" key="6">
    <source>
        <dbReference type="ARBA" id="ARBA00023136"/>
    </source>
</evidence>
<evidence type="ECO:0000313" key="11">
    <source>
        <dbReference type="EMBL" id="SEJ83634.1"/>
    </source>
</evidence>
<dbReference type="Proteomes" id="UP000182932">
    <property type="component" value="Unassembled WGS sequence"/>
</dbReference>
<accession>A0A975WBY1</accession>
<feature type="transmembrane region" description="Helical" evidence="8">
    <location>
        <begin position="267"/>
        <end position="293"/>
    </location>
</feature>
<feature type="transmembrane region" description="Helical" evidence="8">
    <location>
        <begin position="228"/>
        <end position="246"/>
    </location>
</feature>
<keyword evidence="6 8" id="KW-0472">Membrane</keyword>
<comment type="subcellular location">
    <subcellularLocation>
        <location evidence="1 7">Cell inner membrane</location>
        <topology evidence="1 7">Multi-pass membrane protein</topology>
    </subcellularLocation>
</comment>
<feature type="transmembrane region" description="Helical" evidence="8">
    <location>
        <begin position="348"/>
        <end position="374"/>
    </location>
</feature>
<evidence type="ECO:0000256" key="3">
    <source>
        <dbReference type="ARBA" id="ARBA00022519"/>
    </source>
</evidence>
<dbReference type="Pfam" id="PF06808">
    <property type="entry name" value="DctM"/>
    <property type="match status" value="1"/>
</dbReference>
<gene>
    <name evidence="11" type="ORF">SAMN04487940_111108</name>
</gene>
<dbReference type="InterPro" id="IPR010656">
    <property type="entry name" value="DctM"/>
</dbReference>
<evidence type="ECO:0000256" key="4">
    <source>
        <dbReference type="ARBA" id="ARBA00022692"/>
    </source>
</evidence>